<name>A0A830HB60_9CHLO</name>
<evidence type="ECO:0000259" key="8">
    <source>
        <dbReference type="Pfam" id="PF08543"/>
    </source>
</evidence>
<sequence>MRYSLSSLLSSSSHTHWSYSFVTAARDRISAARGISRRRTCNSCSNSCENIRVRTGGRRAQPAGMQGPDEDSQRDATTTYEGVPPRVLTVQSHVVAGRVGNRCAELPLNLLGCEADALHTVHFSNHLGFPSHAGRRCADNEVSDLLTGLRSNGLLAGRYRALLTGYIGTRASLEAVVSCAREMRDNKSRGDFDWYLDPVLGDHGRVYVPDDVAECMRREAVPLASVVTPNGFEASVLAGMAMPPSNEGEAFACADAIHAMGPHTVVITSLPNNGGGHAQGSNGESAGYVCLYGSTTMPQDDGLPQRFCIRSPIREGYYTGTGDLFAALLCGHTLQMGYGRVSQACERAAATLQEVLRVTEAVSTSLRNNEPKRDGDAEKAAEARRRELQLVRCRSAIVDPPPPLAGGVQACAGHPTPKVTLH</sequence>
<comment type="similarity">
    <text evidence="1">Belongs to the pyridoxine kinase family.</text>
</comment>
<evidence type="ECO:0000256" key="7">
    <source>
        <dbReference type="SAM" id="MobiDB-lite"/>
    </source>
</evidence>
<organism evidence="9 10">
    <name type="scientific">Pycnococcus provasolii</name>
    <dbReference type="NCBI Taxonomy" id="41880"/>
    <lineage>
        <taxon>Eukaryota</taxon>
        <taxon>Viridiplantae</taxon>
        <taxon>Chlorophyta</taxon>
        <taxon>Pseudoscourfieldiophyceae</taxon>
        <taxon>Pseudoscourfieldiales</taxon>
        <taxon>Pycnococcaceae</taxon>
        <taxon>Pycnococcus</taxon>
    </lineage>
</organism>
<dbReference type="InterPro" id="IPR004625">
    <property type="entry name" value="PyrdxlKinase"/>
</dbReference>
<protein>
    <recommendedName>
        <fullName evidence="2">pyridoxal kinase</fullName>
        <ecNumber evidence="2">2.7.1.35</ecNumber>
    </recommendedName>
</protein>
<keyword evidence="6" id="KW-0067">ATP-binding</keyword>
<keyword evidence="5" id="KW-0418">Kinase</keyword>
<dbReference type="Pfam" id="PF08543">
    <property type="entry name" value="Phos_pyr_kin"/>
    <property type="match status" value="1"/>
</dbReference>
<keyword evidence="10" id="KW-1185">Reference proteome</keyword>
<keyword evidence="4" id="KW-0547">Nucleotide-binding</keyword>
<evidence type="ECO:0000256" key="6">
    <source>
        <dbReference type="ARBA" id="ARBA00022840"/>
    </source>
</evidence>
<dbReference type="GO" id="GO:0005829">
    <property type="term" value="C:cytosol"/>
    <property type="evidence" value="ECO:0007669"/>
    <property type="project" value="TreeGrafter"/>
</dbReference>
<dbReference type="Gene3D" id="3.40.1190.20">
    <property type="match status" value="1"/>
</dbReference>
<evidence type="ECO:0000256" key="4">
    <source>
        <dbReference type="ARBA" id="ARBA00022741"/>
    </source>
</evidence>
<dbReference type="InterPro" id="IPR013749">
    <property type="entry name" value="PM/HMP-P_kinase-1"/>
</dbReference>
<comment type="caution">
    <text evidence="9">The sequence shown here is derived from an EMBL/GenBank/DDBJ whole genome shotgun (WGS) entry which is preliminary data.</text>
</comment>
<dbReference type="AlphaFoldDB" id="A0A830HB60"/>
<feature type="region of interest" description="Disordered" evidence="7">
    <location>
        <begin position="55"/>
        <end position="78"/>
    </location>
</feature>
<evidence type="ECO:0000313" key="9">
    <source>
        <dbReference type="EMBL" id="GHP04225.1"/>
    </source>
</evidence>
<evidence type="ECO:0000256" key="1">
    <source>
        <dbReference type="ARBA" id="ARBA00008805"/>
    </source>
</evidence>
<evidence type="ECO:0000313" key="10">
    <source>
        <dbReference type="Proteomes" id="UP000660262"/>
    </source>
</evidence>
<dbReference type="InterPro" id="IPR029056">
    <property type="entry name" value="Ribokinase-like"/>
</dbReference>
<dbReference type="GO" id="GO:0008478">
    <property type="term" value="F:pyridoxal kinase activity"/>
    <property type="evidence" value="ECO:0007669"/>
    <property type="project" value="UniProtKB-EC"/>
</dbReference>
<dbReference type="Proteomes" id="UP000660262">
    <property type="component" value="Unassembled WGS sequence"/>
</dbReference>
<dbReference type="CDD" id="cd01173">
    <property type="entry name" value="pyridoxal_pyridoxamine_kinase"/>
    <property type="match status" value="1"/>
</dbReference>
<dbReference type="SUPFAM" id="SSF53613">
    <property type="entry name" value="Ribokinase-like"/>
    <property type="match status" value="1"/>
</dbReference>
<dbReference type="OrthoDB" id="3689at2759"/>
<dbReference type="GO" id="GO:0009443">
    <property type="term" value="P:pyridoxal 5'-phosphate salvage"/>
    <property type="evidence" value="ECO:0007669"/>
    <property type="project" value="InterPro"/>
</dbReference>
<accession>A0A830HB60</accession>
<dbReference type="EC" id="2.7.1.35" evidence="2"/>
<evidence type="ECO:0000256" key="3">
    <source>
        <dbReference type="ARBA" id="ARBA00022679"/>
    </source>
</evidence>
<dbReference type="NCBIfam" id="TIGR00687">
    <property type="entry name" value="pyridox_kin"/>
    <property type="match status" value="1"/>
</dbReference>
<evidence type="ECO:0000256" key="2">
    <source>
        <dbReference type="ARBA" id="ARBA00012104"/>
    </source>
</evidence>
<evidence type="ECO:0000256" key="5">
    <source>
        <dbReference type="ARBA" id="ARBA00022777"/>
    </source>
</evidence>
<dbReference type="EMBL" id="BNJQ01000007">
    <property type="protein sequence ID" value="GHP04225.1"/>
    <property type="molecule type" value="Genomic_DNA"/>
</dbReference>
<keyword evidence="3" id="KW-0808">Transferase</keyword>
<reference evidence="9" key="1">
    <citation type="submission" date="2020-10" db="EMBL/GenBank/DDBJ databases">
        <title>Unveiling of a novel bifunctional photoreceptor, Dualchrome1, isolated from a cosmopolitan green alga.</title>
        <authorList>
            <person name="Suzuki S."/>
            <person name="Kawachi M."/>
        </authorList>
    </citation>
    <scope>NUCLEOTIDE SEQUENCE</scope>
    <source>
        <strain evidence="9">NIES 2893</strain>
    </source>
</reference>
<dbReference type="PANTHER" id="PTHR10534:SF2">
    <property type="entry name" value="PYRIDOXAL KINASE"/>
    <property type="match status" value="1"/>
</dbReference>
<gene>
    <name evidence="9" type="ORF">PPROV_000297900</name>
</gene>
<proteinExistence type="inferred from homology"/>
<feature type="domain" description="Pyridoxamine kinase/Phosphomethylpyrimidine kinase" evidence="8">
    <location>
        <begin position="192"/>
        <end position="357"/>
    </location>
</feature>
<dbReference type="GO" id="GO:0005524">
    <property type="term" value="F:ATP binding"/>
    <property type="evidence" value="ECO:0007669"/>
    <property type="project" value="UniProtKB-KW"/>
</dbReference>
<dbReference type="PANTHER" id="PTHR10534">
    <property type="entry name" value="PYRIDOXAL KINASE"/>
    <property type="match status" value="1"/>
</dbReference>